<evidence type="ECO:0000313" key="1">
    <source>
        <dbReference type="EMBL" id="CAI9961326.1"/>
    </source>
</evidence>
<reference evidence="2 3" key="2">
    <citation type="submission" date="2024-07" db="EMBL/GenBank/DDBJ databases">
        <authorList>
            <person name="Akdeniz Z."/>
        </authorList>
    </citation>
    <scope>NUCLEOTIDE SEQUENCE [LARGE SCALE GENOMIC DNA]</scope>
</reference>
<proteinExistence type="predicted"/>
<dbReference type="AlphaFoldDB" id="A0AA86QTS5"/>
<dbReference type="EMBL" id="CAXDID020000342">
    <property type="protein sequence ID" value="CAL6079783.1"/>
    <property type="molecule type" value="Genomic_DNA"/>
</dbReference>
<protein>
    <submittedName>
        <fullName evidence="1">Uncharacterized protein</fullName>
    </submittedName>
</protein>
<name>A0AA86QTS5_9EUKA</name>
<organism evidence="1">
    <name type="scientific">Hexamita inflata</name>
    <dbReference type="NCBI Taxonomy" id="28002"/>
    <lineage>
        <taxon>Eukaryota</taxon>
        <taxon>Metamonada</taxon>
        <taxon>Diplomonadida</taxon>
        <taxon>Hexamitidae</taxon>
        <taxon>Hexamitinae</taxon>
        <taxon>Hexamita</taxon>
    </lineage>
</organism>
<sequence length="773" mass="90541">METQKISDQMKKLVDKRIAMVKFKKERLEARTEKVIKGTKKYQQHKREIQEIYQKYTQSEQQMVEMIKAVPMFENLQILDKIRKGQQVKQNELKECFTDWQIHCLVEPPAKKRMTLSIFKQPPFVSPVTIQQQQTQTVSIIPQTNPEAKKTQEDKYTEQDKKIAGLRLSRMGIQNYEEERELQKKFYNKKLPSVSTAQRYQKAELERVDFYDAHIGMEFNPEKDLSGIDVWKQTNQLDKETIIKAILQLDAVYVNRQVYFDENGIPHNTIFHKGVEKAISYIFAFVLVTECESESFPIFCQLSATGQCTQRQLDTYFIICKSLLKYNIQCEFLAHDCDAFYNRIEKYPFDVIQYNYAHFDNNQYKLIQDFAYPISKKQDKDGFYYLITICDTKHLVKLNRNVINYGMKISLSNKLDGKYFDLNYIKSILTDLQPEVFSGSGHYKMCDRYALALFSTPSVTKMFDAALLNQEDQNTVDEKYSRIRCALYFLIMVPLVMADLQCSDYTLQNMYVLILFVMLEYYHSIKQFKQHSNGEYQIDWKRSAGTNVLVGLSKQFSRHYIVYLAQMINQFTKGHSFRIFAFSSHGAEVWFSQVRGMCKKDDGIENFKEVFKRSMLQKKFSSELGLNNQKKSRIGAKHTNRVQISDQLSQERIKELQRLAKIIVSMMLGEVNNVQQKFQKVYDFWDATVKGKILSEWCAKKSVKRFTVNEMTQRNIGCQSCFDKYTQAKDDYILINGKAQIDPGLKTKAITNTLLMPGHDPEQVQMGTNDLLE</sequence>
<dbReference type="EMBL" id="CATOUU010000939">
    <property type="protein sequence ID" value="CAI9961326.1"/>
    <property type="molecule type" value="Genomic_DNA"/>
</dbReference>
<dbReference type="Proteomes" id="UP001642409">
    <property type="component" value="Unassembled WGS sequence"/>
</dbReference>
<comment type="caution">
    <text evidence="1">The sequence shown here is derived from an EMBL/GenBank/DDBJ whole genome shotgun (WGS) entry which is preliminary data.</text>
</comment>
<evidence type="ECO:0000313" key="2">
    <source>
        <dbReference type="EMBL" id="CAL6079783.1"/>
    </source>
</evidence>
<keyword evidence="3" id="KW-1185">Reference proteome</keyword>
<gene>
    <name evidence="1" type="ORF">HINF_LOCUS48971</name>
    <name evidence="2" type="ORF">HINF_LOCUS59551</name>
</gene>
<evidence type="ECO:0000313" key="3">
    <source>
        <dbReference type="Proteomes" id="UP001642409"/>
    </source>
</evidence>
<reference evidence="1" key="1">
    <citation type="submission" date="2023-06" db="EMBL/GenBank/DDBJ databases">
        <authorList>
            <person name="Kurt Z."/>
        </authorList>
    </citation>
    <scope>NUCLEOTIDE SEQUENCE</scope>
</reference>
<accession>A0AA86QTS5</accession>